<evidence type="ECO:0000256" key="1">
    <source>
        <dbReference type="SAM" id="Phobius"/>
    </source>
</evidence>
<dbReference type="EMBL" id="SRLO01000032">
    <property type="protein sequence ID" value="TNN83633.1"/>
    <property type="molecule type" value="Genomic_DNA"/>
</dbReference>
<comment type="caution">
    <text evidence="2">The sequence shown here is derived from an EMBL/GenBank/DDBJ whole genome shotgun (WGS) entry which is preliminary data.</text>
</comment>
<gene>
    <name evidence="2" type="ORF">EYF80_006151</name>
</gene>
<keyword evidence="1" id="KW-0812">Transmembrane</keyword>
<reference evidence="2 3" key="1">
    <citation type="submission" date="2019-03" db="EMBL/GenBank/DDBJ databases">
        <title>First draft genome of Liparis tanakae, snailfish: a comprehensive survey of snailfish specific genes.</title>
        <authorList>
            <person name="Kim W."/>
            <person name="Song I."/>
            <person name="Jeong J.-H."/>
            <person name="Kim D."/>
            <person name="Kim S."/>
            <person name="Ryu S."/>
            <person name="Song J.Y."/>
            <person name="Lee S.K."/>
        </authorList>
    </citation>
    <scope>NUCLEOTIDE SEQUENCE [LARGE SCALE GENOMIC DNA]</scope>
    <source>
        <tissue evidence="2">Muscle</tissue>
    </source>
</reference>
<evidence type="ECO:0000313" key="2">
    <source>
        <dbReference type="EMBL" id="TNN83633.1"/>
    </source>
</evidence>
<dbReference type="OrthoDB" id="10559848at2759"/>
<keyword evidence="1" id="KW-1133">Transmembrane helix</keyword>
<sequence>MYSRAKSSPEGSTVSKQLDVAGELARAITESVECLSLWTDAGRAEGGGAASDGGGVSHRKRRFCLLRSNPAAALSSSSSSSSSAESRPWSWSLSSVTKKLMYLTARRRISFLLSFLSGGCVGMSFLSSEKAPFTFCCRQRSRLLVKTRRAIF</sequence>
<keyword evidence="1" id="KW-0472">Membrane</keyword>
<dbReference type="Proteomes" id="UP000314294">
    <property type="component" value="Unassembled WGS sequence"/>
</dbReference>
<evidence type="ECO:0000313" key="3">
    <source>
        <dbReference type="Proteomes" id="UP000314294"/>
    </source>
</evidence>
<feature type="transmembrane region" description="Helical" evidence="1">
    <location>
        <begin position="109"/>
        <end position="127"/>
    </location>
</feature>
<proteinExistence type="predicted"/>
<dbReference type="AlphaFoldDB" id="A0A4Z2J2C8"/>
<accession>A0A4Z2J2C8</accession>
<name>A0A4Z2J2C8_9TELE</name>
<protein>
    <submittedName>
        <fullName evidence="2">Uncharacterized protein</fullName>
    </submittedName>
</protein>
<organism evidence="2 3">
    <name type="scientific">Liparis tanakae</name>
    <name type="common">Tanaka's snailfish</name>
    <dbReference type="NCBI Taxonomy" id="230148"/>
    <lineage>
        <taxon>Eukaryota</taxon>
        <taxon>Metazoa</taxon>
        <taxon>Chordata</taxon>
        <taxon>Craniata</taxon>
        <taxon>Vertebrata</taxon>
        <taxon>Euteleostomi</taxon>
        <taxon>Actinopterygii</taxon>
        <taxon>Neopterygii</taxon>
        <taxon>Teleostei</taxon>
        <taxon>Neoteleostei</taxon>
        <taxon>Acanthomorphata</taxon>
        <taxon>Eupercaria</taxon>
        <taxon>Perciformes</taxon>
        <taxon>Cottioidei</taxon>
        <taxon>Cottales</taxon>
        <taxon>Liparidae</taxon>
        <taxon>Liparis</taxon>
    </lineage>
</organism>
<keyword evidence="3" id="KW-1185">Reference proteome</keyword>